<organism evidence="1 2">
    <name type="scientific">Mollisia scopiformis</name>
    <name type="common">Conifer needle endophyte fungus</name>
    <name type="synonym">Phialocephala scopiformis</name>
    <dbReference type="NCBI Taxonomy" id="149040"/>
    <lineage>
        <taxon>Eukaryota</taxon>
        <taxon>Fungi</taxon>
        <taxon>Dikarya</taxon>
        <taxon>Ascomycota</taxon>
        <taxon>Pezizomycotina</taxon>
        <taxon>Leotiomycetes</taxon>
        <taxon>Helotiales</taxon>
        <taxon>Mollisiaceae</taxon>
        <taxon>Mollisia</taxon>
    </lineage>
</organism>
<keyword evidence="2" id="KW-1185">Reference proteome</keyword>
<evidence type="ECO:0000313" key="2">
    <source>
        <dbReference type="Proteomes" id="UP000070700"/>
    </source>
</evidence>
<protein>
    <submittedName>
        <fullName evidence="1">Uncharacterized protein</fullName>
    </submittedName>
</protein>
<gene>
    <name evidence="1" type="ORF">LY89DRAFT_78081</name>
</gene>
<dbReference type="RefSeq" id="XP_018070599.1">
    <property type="nucleotide sequence ID" value="XM_018222421.1"/>
</dbReference>
<dbReference type="GeneID" id="28832147"/>
<dbReference type="InParanoid" id="A0A194X803"/>
<dbReference type="AlphaFoldDB" id="A0A194X803"/>
<evidence type="ECO:0000313" key="1">
    <source>
        <dbReference type="EMBL" id="KUJ16244.1"/>
    </source>
</evidence>
<name>A0A194X803_MOLSC</name>
<sequence length="132" mass="15024">MLRIVLDHLCSGRKTAPLPRVPRSSIGYFNSCCTLLYIICAWHSCSRCSQPVQSRRVPSSNYRSCPPQREPHCGKYPVIQRTYRSCCAKSNTSPFWHPNEVKMSPSPNLHRPGSVFFGPLHRITKKNCADCM</sequence>
<accession>A0A194X803</accession>
<dbReference type="EMBL" id="KQ947416">
    <property type="protein sequence ID" value="KUJ16244.1"/>
    <property type="molecule type" value="Genomic_DNA"/>
</dbReference>
<dbReference type="Proteomes" id="UP000070700">
    <property type="component" value="Unassembled WGS sequence"/>
</dbReference>
<dbReference type="KEGG" id="psco:LY89DRAFT_78081"/>
<proteinExistence type="predicted"/>
<reference evidence="1 2" key="1">
    <citation type="submission" date="2015-10" db="EMBL/GenBank/DDBJ databases">
        <title>Full genome of DAOMC 229536 Phialocephala scopiformis, a fungal endophyte of spruce producing the potent anti-insectan compound rugulosin.</title>
        <authorList>
            <consortium name="DOE Joint Genome Institute"/>
            <person name="Walker A.K."/>
            <person name="Frasz S.L."/>
            <person name="Seifert K.A."/>
            <person name="Miller J.D."/>
            <person name="Mondo S.J."/>
            <person name="Labutti K."/>
            <person name="Lipzen A."/>
            <person name="Dockter R."/>
            <person name="Kennedy M."/>
            <person name="Grigoriev I.V."/>
            <person name="Spatafora J.W."/>
        </authorList>
    </citation>
    <scope>NUCLEOTIDE SEQUENCE [LARGE SCALE GENOMIC DNA]</scope>
    <source>
        <strain evidence="1 2">CBS 120377</strain>
    </source>
</reference>